<evidence type="ECO:0000256" key="2">
    <source>
        <dbReference type="ARBA" id="ARBA00023052"/>
    </source>
</evidence>
<dbReference type="GO" id="GO:0005948">
    <property type="term" value="C:acetolactate synthase complex"/>
    <property type="evidence" value="ECO:0007669"/>
    <property type="project" value="TreeGrafter"/>
</dbReference>
<dbReference type="Gene3D" id="3.40.50.970">
    <property type="match status" value="2"/>
</dbReference>
<organism evidence="7 8">
    <name type="scientific">Imshaugia aleurites</name>
    <dbReference type="NCBI Taxonomy" id="172621"/>
    <lineage>
        <taxon>Eukaryota</taxon>
        <taxon>Fungi</taxon>
        <taxon>Dikarya</taxon>
        <taxon>Ascomycota</taxon>
        <taxon>Pezizomycotina</taxon>
        <taxon>Lecanoromycetes</taxon>
        <taxon>OSLEUM clade</taxon>
        <taxon>Lecanoromycetidae</taxon>
        <taxon>Lecanorales</taxon>
        <taxon>Lecanorineae</taxon>
        <taxon>Parmeliaceae</taxon>
        <taxon>Imshaugia</taxon>
    </lineage>
</organism>
<comment type="caution">
    <text evidence="7">The sequence shown here is derived from an EMBL/GenBank/DDBJ whole genome shotgun (WGS) entry which is preliminary data.</text>
</comment>
<comment type="similarity">
    <text evidence="1 3">Belongs to the TPP enzyme family.</text>
</comment>
<evidence type="ECO:0008006" key="9">
    <source>
        <dbReference type="Google" id="ProtNLM"/>
    </source>
</evidence>
<dbReference type="CDD" id="cd07035">
    <property type="entry name" value="TPP_PYR_POX_like"/>
    <property type="match status" value="1"/>
</dbReference>
<dbReference type="OrthoDB" id="2867507at2759"/>
<feature type="domain" description="Thiamine pyrophosphate enzyme N-terminal TPP-binding" evidence="6">
    <location>
        <begin position="24"/>
        <end position="113"/>
    </location>
</feature>
<dbReference type="GO" id="GO:0005739">
    <property type="term" value="C:mitochondrion"/>
    <property type="evidence" value="ECO:0007669"/>
    <property type="project" value="TreeGrafter"/>
</dbReference>
<reference evidence="7" key="1">
    <citation type="submission" date="2021-03" db="EMBL/GenBank/DDBJ databases">
        <authorList>
            <person name="Tagirdzhanova G."/>
        </authorList>
    </citation>
    <scope>NUCLEOTIDE SEQUENCE</scope>
</reference>
<feature type="domain" description="Thiamine pyrophosphate enzyme TPP-binding" evidence="5">
    <location>
        <begin position="398"/>
        <end position="561"/>
    </location>
</feature>
<dbReference type="PANTHER" id="PTHR18968:SF164">
    <property type="entry name" value="PYRUVATE DECARBOXYLASE"/>
    <property type="match status" value="1"/>
</dbReference>
<dbReference type="InterPro" id="IPR029035">
    <property type="entry name" value="DHS-like_NAD/FAD-binding_dom"/>
</dbReference>
<dbReference type="Pfam" id="PF02775">
    <property type="entry name" value="TPP_enzyme_C"/>
    <property type="match status" value="1"/>
</dbReference>
<evidence type="ECO:0000256" key="3">
    <source>
        <dbReference type="RuleBase" id="RU362132"/>
    </source>
</evidence>
<dbReference type="PANTHER" id="PTHR18968">
    <property type="entry name" value="THIAMINE PYROPHOSPHATE ENZYMES"/>
    <property type="match status" value="1"/>
</dbReference>
<name>A0A8H3EJI8_9LECA</name>
<dbReference type="Pfam" id="PF00205">
    <property type="entry name" value="TPP_enzyme_M"/>
    <property type="match status" value="1"/>
</dbReference>
<dbReference type="GO" id="GO:0000287">
    <property type="term" value="F:magnesium ion binding"/>
    <property type="evidence" value="ECO:0007669"/>
    <property type="project" value="InterPro"/>
</dbReference>
<dbReference type="InterPro" id="IPR045229">
    <property type="entry name" value="TPP_enz"/>
</dbReference>
<dbReference type="SUPFAM" id="SSF52467">
    <property type="entry name" value="DHS-like NAD/FAD-binding domain"/>
    <property type="match status" value="1"/>
</dbReference>
<keyword evidence="2 3" id="KW-0786">Thiamine pyrophosphate</keyword>
<dbReference type="SUPFAM" id="SSF52518">
    <property type="entry name" value="Thiamin diphosphate-binding fold (THDP-binding)"/>
    <property type="match status" value="2"/>
</dbReference>
<feature type="domain" description="Thiamine pyrophosphate enzyme central" evidence="4">
    <location>
        <begin position="186"/>
        <end position="292"/>
    </location>
</feature>
<evidence type="ECO:0000259" key="4">
    <source>
        <dbReference type="Pfam" id="PF00205"/>
    </source>
</evidence>
<dbReference type="GO" id="GO:0003984">
    <property type="term" value="F:acetolactate synthase activity"/>
    <property type="evidence" value="ECO:0007669"/>
    <property type="project" value="TreeGrafter"/>
</dbReference>
<accession>A0A8H3EJI8</accession>
<protein>
    <recommendedName>
        <fullName evidence="9">Pyruvate decarboxylase</fullName>
    </recommendedName>
</protein>
<dbReference type="Proteomes" id="UP000664534">
    <property type="component" value="Unassembled WGS sequence"/>
</dbReference>
<dbReference type="InterPro" id="IPR012001">
    <property type="entry name" value="Thiamin_PyroP_enz_TPP-bd_dom"/>
</dbReference>
<dbReference type="EMBL" id="CAJPDT010000004">
    <property type="protein sequence ID" value="CAF9908321.1"/>
    <property type="molecule type" value="Genomic_DNA"/>
</dbReference>
<evidence type="ECO:0000259" key="5">
    <source>
        <dbReference type="Pfam" id="PF02775"/>
    </source>
</evidence>
<evidence type="ECO:0000313" key="7">
    <source>
        <dbReference type="EMBL" id="CAF9908321.1"/>
    </source>
</evidence>
<dbReference type="CDD" id="cd02002">
    <property type="entry name" value="TPP_BFDC"/>
    <property type="match status" value="1"/>
</dbReference>
<dbReference type="GO" id="GO:0009099">
    <property type="term" value="P:L-valine biosynthetic process"/>
    <property type="evidence" value="ECO:0007669"/>
    <property type="project" value="TreeGrafter"/>
</dbReference>
<evidence type="ECO:0000259" key="6">
    <source>
        <dbReference type="Pfam" id="PF02776"/>
    </source>
</evidence>
<dbReference type="GO" id="GO:0009097">
    <property type="term" value="P:isoleucine biosynthetic process"/>
    <property type="evidence" value="ECO:0007669"/>
    <property type="project" value="TreeGrafter"/>
</dbReference>
<dbReference type="AlphaFoldDB" id="A0A8H3EJI8"/>
<sequence length="568" mass="60759">MGGSDHPSLIEAILKGQRERKDTFPKIYTCPSEMVAMSMADGWARVTGRPQAVIVHVDVGTQALGCAVHNASCGRAPVLIFAGLCPFTEDGGLPGSRTEYQHWIQDAVDQKSIVSQYCRYVGDLRTGRTVKQTVARALQFAMSDPKGPVYLTGAREIMAEEIEPYEVDQEQYGPIGPAALPAKAVSDVANALVNAKNPLIITGYTGRNHANPSQLVQLADTVPGLRVFDTGGSDMCFPSTHRASLGFRFSFDKATTEADLILIIDCDVPWIPSRNPPRKDARFYHIDADPLNCMMSNSHFPAHGRWKADSYTALTQLNTHLQENPALIEALKHPVYAQRGQLLANQHATRRASFTELAAPRDNGTITADHVGAAIKSAVPPDTVFVIEAVTCAVQISDQLQTSIPGTWLNCGGAGLGWSGGAALGVRLALEARGRPKFVCAVVGDGAFLFSVPGSVYWIAARYSIPVLTVVLNNKGWNAPRKSLELVHPAGLASTSPNKALHISFEPSPDYSGIAKAAAGKTFGGMKEGLFAGRADNAQELKEVLARAVRAVEEGRGAVVEAVLDGGE</sequence>
<dbReference type="InterPro" id="IPR011766">
    <property type="entry name" value="TPP_enzyme_TPP-bd"/>
</dbReference>
<dbReference type="InterPro" id="IPR012000">
    <property type="entry name" value="Thiamin_PyroP_enz_cen_dom"/>
</dbReference>
<keyword evidence="8" id="KW-1185">Reference proteome</keyword>
<dbReference type="GO" id="GO:0030976">
    <property type="term" value="F:thiamine pyrophosphate binding"/>
    <property type="evidence" value="ECO:0007669"/>
    <property type="project" value="InterPro"/>
</dbReference>
<dbReference type="InterPro" id="IPR029061">
    <property type="entry name" value="THDP-binding"/>
</dbReference>
<dbReference type="Gene3D" id="3.40.50.1220">
    <property type="entry name" value="TPP-binding domain"/>
    <property type="match status" value="1"/>
</dbReference>
<dbReference type="GO" id="GO:0050660">
    <property type="term" value="F:flavin adenine dinucleotide binding"/>
    <property type="evidence" value="ECO:0007669"/>
    <property type="project" value="TreeGrafter"/>
</dbReference>
<evidence type="ECO:0000313" key="8">
    <source>
        <dbReference type="Proteomes" id="UP000664534"/>
    </source>
</evidence>
<gene>
    <name evidence="7" type="ORF">IMSHALPRED_006639</name>
</gene>
<dbReference type="NCBIfam" id="NF006203">
    <property type="entry name" value="PRK08327.1"/>
    <property type="match status" value="1"/>
</dbReference>
<dbReference type="Pfam" id="PF02776">
    <property type="entry name" value="TPP_enzyme_N"/>
    <property type="match status" value="1"/>
</dbReference>
<proteinExistence type="inferred from homology"/>
<evidence type="ECO:0000256" key="1">
    <source>
        <dbReference type="ARBA" id="ARBA00007812"/>
    </source>
</evidence>